<dbReference type="PANTHER" id="PTHR36838:SF1">
    <property type="entry name" value="SLR1864 PROTEIN"/>
    <property type="match status" value="1"/>
</dbReference>
<evidence type="ECO:0000256" key="3">
    <source>
        <dbReference type="ARBA" id="ARBA00022448"/>
    </source>
</evidence>
<evidence type="ECO:0000256" key="4">
    <source>
        <dbReference type="ARBA" id="ARBA00022475"/>
    </source>
</evidence>
<keyword evidence="3" id="KW-0813">Transport</keyword>
<feature type="transmembrane region" description="Helical" evidence="8">
    <location>
        <begin position="284"/>
        <end position="306"/>
    </location>
</feature>
<proteinExistence type="inferred from homology"/>
<dbReference type="Proteomes" id="UP001440599">
    <property type="component" value="Unassembled WGS sequence"/>
</dbReference>
<keyword evidence="10" id="KW-1185">Reference proteome</keyword>
<evidence type="ECO:0000256" key="8">
    <source>
        <dbReference type="SAM" id="Phobius"/>
    </source>
</evidence>
<dbReference type="EMBL" id="JBBMFT010000004">
    <property type="protein sequence ID" value="MEQ2456568.1"/>
    <property type="molecule type" value="Genomic_DNA"/>
</dbReference>
<comment type="similarity">
    <text evidence="2">Belongs to the auxin efflux carrier (TC 2.A.69) family.</text>
</comment>
<keyword evidence="7 8" id="KW-0472">Membrane</keyword>
<reference evidence="9 10" key="1">
    <citation type="submission" date="2024-03" db="EMBL/GenBank/DDBJ databases">
        <title>Human intestinal bacterial collection.</title>
        <authorList>
            <person name="Pauvert C."/>
            <person name="Hitch T.C.A."/>
            <person name="Clavel T."/>
        </authorList>
    </citation>
    <scope>NUCLEOTIDE SEQUENCE [LARGE SCALE GENOMIC DNA]</scope>
    <source>
        <strain evidence="9 10">CLA-AP-H34</strain>
    </source>
</reference>
<keyword evidence="6 8" id="KW-1133">Transmembrane helix</keyword>
<evidence type="ECO:0000256" key="6">
    <source>
        <dbReference type="ARBA" id="ARBA00022989"/>
    </source>
</evidence>
<keyword evidence="5 8" id="KW-0812">Transmembrane</keyword>
<evidence type="ECO:0000313" key="10">
    <source>
        <dbReference type="Proteomes" id="UP001440599"/>
    </source>
</evidence>
<feature type="transmembrane region" description="Helical" evidence="8">
    <location>
        <begin position="63"/>
        <end position="91"/>
    </location>
</feature>
<evidence type="ECO:0000256" key="5">
    <source>
        <dbReference type="ARBA" id="ARBA00022692"/>
    </source>
</evidence>
<evidence type="ECO:0000256" key="2">
    <source>
        <dbReference type="ARBA" id="ARBA00010145"/>
    </source>
</evidence>
<evidence type="ECO:0000256" key="7">
    <source>
        <dbReference type="ARBA" id="ARBA00023136"/>
    </source>
</evidence>
<feature type="transmembrane region" description="Helical" evidence="8">
    <location>
        <begin position="6"/>
        <end position="26"/>
    </location>
</feature>
<feature type="transmembrane region" description="Helical" evidence="8">
    <location>
        <begin position="161"/>
        <end position="183"/>
    </location>
</feature>
<comment type="caution">
    <text evidence="9">The sequence shown here is derived from an EMBL/GenBank/DDBJ whole genome shotgun (WGS) entry which is preliminary data.</text>
</comment>
<dbReference type="InterPro" id="IPR038770">
    <property type="entry name" value="Na+/solute_symporter_sf"/>
</dbReference>
<sequence length="309" mass="32758">MLQQIGLVASQVGTLFLMMGVGFLLAKLGRITREGLSQMTGLLLSVVIPCLLVDSLQTERTPALLAAMGSAALVSALLYAAYCVLVIPLFPRQNPDTRAPLRFGVLYGNVGFMGLPLIAAVLGEDGMVYATVIFVMFNLYNWSHGVVFMGGRENFSLRRTLLNPGIIATVLGLVFFFAGFTLPSMVGDAVSFLGSMNTPLAMVVIGAQMAWADLKATFRDGRLYAAAACKLIALPVFTALVLLPFRLDPLLYSSLVILAATPTGGTASMFAQQFGRDAVCGAQVITITTLLSIFTLPCCAVMARLLGGA</sequence>
<accession>A0ABV1EPP4</accession>
<feature type="transmembrane region" description="Helical" evidence="8">
    <location>
        <begin position="103"/>
        <end position="122"/>
    </location>
</feature>
<protein>
    <submittedName>
        <fullName evidence="9">AEC family transporter</fullName>
    </submittedName>
</protein>
<name>A0ABV1EPP4_9FIRM</name>
<gene>
    <name evidence="9" type="ORF">WMO45_08540</name>
</gene>
<dbReference type="Pfam" id="PF03547">
    <property type="entry name" value="Mem_trans"/>
    <property type="match status" value="2"/>
</dbReference>
<dbReference type="RefSeq" id="WP_349140233.1">
    <property type="nucleotide sequence ID" value="NZ_JBBMFT010000004.1"/>
</dbReference>
<feature type="transmembrane region" description="Helical" evidence="8">
    <location>
        <begin position="128"/>
        <end position="149"/>
    </location>
</feature>
<evidence type="ECO:0000256" key="1">
    <source>
        <dbReference type="ARBA" id="ARBA00004651"/>
    </source>
</evidence>
<comment type="subcellular location">
    <subcellularLocation>
        <location evidence="1">Cell membrane</location>
        <topology evidence="1">Multi-pass membrane protein</topology>
    </subcellularLocation>
</comment>
<feature type="transmembrane region" description="Helical" evidence="8">
    <location>
        <begin position="38"/>
        <end position="57"/>
    </location>
</feature>
<dbReference type="Gene3D" id="1.20.1530.20">
    <property type="match status" value="1"/>
</dbReference>
<feature type="transmembrane region" description="Helical" evidence="8">
    <location>
        <begin position="251"/>
        <end position="272"/>
    </location>
</feature>
<evidence type="ECO:0000313" key="9">
    <source>
        <dbReference type="EMBL" id="MEQ2456568.1"/>
    </source>
</evidence>
<dbReference type="PANTHER" id="PTHR36838">
    <property type="entry name" value="AUXIN EFFLUX CARRIER FAMILY PROTEIN"/>
    <property type="match status" value="1"/>
</dbReference>
<organism evidence="9 10">
    <name type="scientific">Flavonifractor hominis</name>
    <dbReference type="NCBI Taxonomy" id="3133178"/>
    <lineage>
        <taxon>Bacteria</taxon>
        <taxon>Bacillati</taxon>
        <taxon>Bacillota</taxon>
        <taxon>Clostridia</taxon>
        <taxon>Eubacteriales</taxon>
        <taxon>Oscillospiraceae</taxon>
        <taxon>Flavonifractor</taxon>
    </lineage>
</organism>
<feature type="transmembrane region" description="Helical" evidence="8">
    <location>
        <begin position="223"/>
        <end position="245"/>
    </location>
</feature>
<feature type="transmembrane region" description="Helical" evidence="8">
    <location>
        <begin position="189"/>
        <end position="211"/>
    </location>
</feature>
<keyword evidence="4" id="KW-1003">Cell membrane</keyword>
<dbReference type="InterPro" id="IPR004776">
    <property type="entry name" value="Mem_transp_PIN-like"/>
</dbReference>